<evidence type="ECO:0000313" key="5">
    <source>
        <dbReference type="EMBL" id="CAD7090227.1"/>
    </source>
</evidence>
<evidence type="ECO:0000256" key="1">
    <source>
        <dbReference type="ARBA" id="ARBA00005842"/>
    </source>
</evidence>
<dbReference type="OrthoDB" id="775260at2759"/>
<dbReference type="PANTHER" id="PTHR11088">
    <property type="entry name" value="TRNA DIMETHYLALLYLTRANSFERASE"/>
    <property type="match status" value="1"/>
</dbReference>
<reference evidence="5 6" key="1">
    <citation type="submission" date="2020-11" db="EMBL/GenBank/DDBJ databases">
        <authorList>
            <person name="Wallbank WR R."/>
            <person name="Pardo Diaz C."/>
            <person name="Kozak K."/>
            <person name="Martin S."/>
            <person name="Jiggins C."/>
            <person name="Moest M."/>
            <person name="Warren A I."/>
            <person name="Generalovic N T."/>
            <person name="Byers J.R.P. K."/>
            <person name="Montejo-Kovacevich G."/>
            <person name="Yen C E."/>
        </authorList>
    </citation>
    <scope>NUCLEOTIDE SEQUENCE [LARGE SCALE GENOMIC DNA]</scope>
</reference>
<evidence type="ECO:0000256" key="3">
    <source>
        <dbReference type="ARBA" id="ARBA00022741"/>
    </source>
</evidence>
<accession>A0A7R8Z1Z2</accession>
<organism evidence="5 6">
    <name type="scientific">Hermetia illucens</name>
    <name type="common">Black soldier fly</name>
    <dbReference type="NCBI Taxonomy" id="343691"/>
    <lineage>
        <taxon>Eukaryota</taxon>
        <taxon>Metazoa</taxon>
        <taxon>Ecdysozoa</taxon>
        <taxon>Arthropoda</taxon>
        <taxon>Hexapoda</taxon>
        <taxon>Insecta</taxon>
        <taxon>Pterygota</taxon>
        <taxon>Neoptera</taxon>
        <taxon>Endopterygota</taxon>
        <taxon>Diptera</taxon>
        <taxon>Brachycera</taxon>
        <taxon>Stratiomyomorpha</taxon>
        <taxon>Stratiomyidae</taxon>
        <taxon>Hermetiinae</taxon>
        <taxon>Hermetia</taxon>
    </lineage>
</organism>
<proteinExistence type="inferred from homology"/>
<dbReference type="PANTHER" id="PTHR11088:SF89">
    <property type="entry name" value="TRNA DIMETHYLALLYLTRANSFERASE"/>
    <property type="match status" value="1"/>
</dbReference>
<dbReference type="EMBL" id="LR899013">
    <property type="protein sequence ID" value="CAD7090227.1"/>
    <property type="molecule type" value="Genomic_DNA"/>
</dbReference>
<dbReference type="GO" id="GO:0006400">
    <property type="term" value="P:tRNA modification"/>
    <property type="evidence" value="ECO:0007669"/>
    <property type="project" value="TreeGrafter"/>
</dbReference>
<keyword evidence="6" id="KW-1185">Reference proteome</keyword>
<sequence length="133" mass="14358">MMRKVPLIVILGSTGTGKTKLSVELAQKFGGDVISADSMQVYADLDIVTAKATKEEQQTVPHHLLDVAKPSEPFTVKHFRNLAGPIVSFSNTSGIGLGSNFHEILYLGNEDSKFVLSSVDMACVPAQSFESFQ</sequence>
<dbReference type="GO" id="GO:0005524">
    <property type="term" value="F:ATP binding"/>
    <property type="evidence" value="ECO:0007669"/>
    <property type="project" value="UniProtKB-KW"/>
</dbReference>
<keyword evidence="3" id="KW-0547">Nucleotide-binding</keyword>
<evidence type="ECO:0000313" key="6">
    <source>
        <dbReference type="Proteomes" id="UP000594454"/>
    </source>
</evidence>
<dbReference type="InterPro" id="IPR039657">
    <property type="entry name" value="Dimethylallyltransferase"/>
</dbReference>
<gene>
    <name evidence="5" type="ORF">HERILL_LOCUS12722</name>
</gene>
<evidence type="ECO:0000256" key="4">
    <source>
        <dbReference type="ARBA" id="ARBA00022840"/>
    </source>
</evidence>
<dbReference type="SUPFAM" id="SSF52540">
    <property type="entry name" value="P-loop containing nucleoside triphosphate hydrolases"/>
    <property type="match status" value="1"/>
</dbReference>
<evidence type="ECO:0008006" key="7">
    <source>
        <dbReference type="Google" id="ProtNLM"/>
    </source>
</evidence>
<dbReference type="InterPro" id="IPR027417">
    <property type="entry name" value="P-loop_NTPase"/>
</dbReference>
<keyword evidence="4" id="KW-0067">ATP-binding</keyword>
<dbReference type="GO" id="GO:0005739">
    <property type="term" value="C:mitochondrion"/>
    <property type="evidence" value="ECO:0007669"/>
    <property type="project" value="TreeGrafter"/>
</dbReference>
<name>A0A7R8Z1Z2_HERIL</name>
<keyword evidence="2" id="KW-0808">Transferase</keyword>
<dbReference type="Proteomes" id="UP000594454">
    <property type="component" value="Chromosome 5"/>
</dbReference>
<dbReference type="Gene3D" id="3.40.50.300">
    <property type="entry name" value="P-loop containing nucleotide triphosphate hydrolases"/>
    <property type="match status" value="1"/>
</dbReference>
<dbReference type="InParanoid" id="A0A7R8Z1Z2"/>
<protein>
    <recommendedName>
        <fullName evidence="7">Isopentenyltransferase</fullName>
    </recommendedName>
</protein>
<dbReference type="Pfam" id="PF01715">
    <property type="entry name" value="IPPT"/>
    <property type="match status" value="1"/>
</dbReference>
<comment type="similarity">
    <text evidence="1">Belongs to the IPP transferase family.</text>
</comment>
<evidence type="ECO:0000256" key="2">
    <source>
        <dbReference type="ARBA" id="ARBA00022679"/>
    </source>
</evidence>
<dbReference type="GO" id="GO:0052381">
    <property type="term" value="F:tRNA dimethylallyltransferase activity"/>
    <property type="evidence" value="ECO:0007669"/>
    <property type="project" value="TreeGrafter"/>
</dbReference>
<dbReference type="AlphaFoldDB" id="A0A7R8Z1Z2"/>